<protein>
    <submittedName>
        <fullName evidence="1">Uncharacterized protein</fullName>
    </submittedName>
</protein>
<name>X1AYS1_9ZZZZ</name>
<reference evidence="1" key="1">
    <citation type="journal article" date="2014" name="Front. Microbiol.">
        <title>High frequency of phylogenetically diverse reductive dehalogenase-homologous genes in deep subseafloor sedimentary metagenomes.</title>
        <authorList>
            <person name="Kawai M."/>
            <person name="Futagami T."/>
            <person name="Toyoda A."/>
            <person name="Takaki Y."/>
            <person name="Nishi S."/>
            <person name="Hori S."/>
            <person name="Arai W."/>
            <person name="Tsubouchi T."/>
            <person name="Morono Y."/>
            <person name="Uchiyama I."/>
            <person name="Ito T."/>
            <person name="Fujiyama A."/>
            <person name="Inagaki F."/>
            <person name="Takami H."/>
        </authorList>
    </citation>
    <scope>NUCLEOTIDE SEQUENCE</scope>
    <source>
        <strain evidence="1">Expedition CK06-06</strain>
    </source>
</reference>
<comment type="caution">
    <text evidence="1">The sequence shown here is derived from an EMBL/GenBank/DDBJ whole genome shotgun (WGS) entry which is preliminary data.</text>
</comment>
<sequence>MKCWECRKKVESAFRVRYCEYDKNIGYKGKYRKVCKDCYSRLKFTLNSFVEVEKIGSRQLKKKIGR</sequence>
<dbReference type="EMBL" id="BART01009222">
    <property type="protein sequence ID" value="GAG64891.1"/>
    <property type="molecule type" value="Genomic_DNA"/>
</dbReference>
<evidence type="ECO:0000313" key="1">
    <source>
        <dbReference type="EMBL" id="GAG64891.1"/>
    </source>
</evidence>
<proteinExistence type="predicted"/>
<gene>
    <name evidence="1" type="ORF">S01H4_20496</name>
</gene>
<accession>X1AYS1</accession>
<dbReference type="AlphaFoldDB" id="X1AYS1"/>
<organism evidence="1">
    <name type="scientific">marine sediment metagenome</name>
    <dbReference type="NCBI Taxonomy" id="412755"/>
    <lineage>
        <taxon>unclassified sequences</taxon>
        <taxon>metagenomes</taxon>
        <taxon>ecological metagenomes</taxon>
    </lineage>
</organism>